<feature type="transmembrane region" description="Helical" evidence="1">
    <location>
        <begin position="20"/>
        <end position="53"/>
    </location>
</feature>
<keyword evidence="1" id="KW-0812">Transmembrane</keyword>
<evidence type="ECO:0000256" key="1">
    <source>
        <dbReference type="SAM" id="Phobius"/>
    </source>
</evidence>
<protein>
    <recommendedName>
        <fullName evidence="4">ABC transmembrane type-1 domain-containing protein</fullName>
    </recommendedName>
</protein>
<keyword evidence="3" id="KW-1185">Reference proteome</keyword>
<reference evidence="2 3" key="1">
    <citation type="journal article" date="2021" name="Elife">
        <title>Chloroplast acquisition without the gene transfer in kleptoplastic sea slugs, Plakobranchus ocellatus.</title>
        <authorList>
            <person name="Maeda T."/>
            <person name="Takahashi S."/>
            <person name="Yoshida T."/>
            <person name="Shimamura S."/>
            <person name="Takaki Y."/>
            <person name="Nagai Y."/>
            <person name="Toyoda A."/>
            <person name="Suzuki Y."/>
            <person name="Arimoto A."/>
            <person name="Ishii H."/>
            <person name="Satoh N."/>
            <person name="Nishiyama T."/>
            <person name="Hasebe M."/>
            <person name="Maruyama T."/>
            <person name="Minagawa J."/>
            <person name="Obokata J."/>
            <person name="Shigenobu S."/>
        </authorList>
    </citation>
    <scope>NUCLEOTIDE SEQUENCE [LARGE SCALE GENOMIC DNA]</scope>
</reference>
<evidence type="ECO:0000313" key="2">
    <source>
        <dbReference type="EMBL" id="GFR71724.1"/>
    </source>
</evidence>
<sequence length="78" mass="8160">MLYNTFALEQNKSTISVVVLVVVVVVVVVVVAAAAAVVVVVVAVVLVVVVVILRTVGYTIISLVPIKLRGQSTRKSTS</sequence>
<dbReference type="EMBL" id="BMAT01000720">
    <property type="protein sequence ID" value="GFR71724.1"/>
    <property type="molecule type" value="Genomic_DNA"/>
</dbReference>
<keyword evidence="1" id="KW-1133">Transmembrane helix</keyword>
<comment type="caution">
    <text evidence="2">The sequence shown here is derived from an EMBL/GenBank/DDBJ whole genome shotgun (WGS) entry which is preliminary data.</text>
</comment>
<dbReference type="Proteomes" id="UP000762676">
    <property type="component" value="Unassembled WGS sequence"/>
</dbReference>
<evidence type="ECO:0000313" key="3">
    <source>
        <dbReference type="Proteomes" id="UP000762676"/>
    </source>
</evidence>
<dbReference type="AlphaFoldDB" id="A0AAV4FFK7"/>
<proteinExistence type="predicted"/>
<accession>A0AAV4FFK7</accession>
<name>A0AAV4FFK7_9GAST</name>
<evidence type="ECO:0008006" key="4">
    <source>
        <dbReference type="Google" id="ProtNLM"/>
    </source>
</evidence>
<gene>
    <name evidence="2" type="ORF">ElyMa_000360100</name>
</gene>
<keyword evidence="1" id="KW-0472">Membrane</keyword>
<organism evidence="2 3">
    <name type="scientific">Elysia marginata</name>
    <dbReference type="NCBI Taxonomy" id="1093978"/>
    <lineage>
        <taxon>Eukaryota</taxon>
        <taxon>Metazoa</taxon>
        <taxon>Spiralia</taxon>
        <taxon>Lophotrochozoa</taxon>
        <taxon>Mollusca</taxon>
        <taxon>Gastropoda</taxon>
        <taxon>Heterobranchia</taxon>
        <taxon>Euthyneura</taxon>
        <taxon>Panpulmonata</taxon>
        <taxon>Sacoglossa</taxon>
        <taxon>Placobranchoidea</taxon>
        <taxon>Plakobranchidae</taxon>
        <taxon>Elysia</taxon>
    </lineage>
</organism>